<dbReference type="Gene3D" id="3.40.50.1000">
    <property type="entry name" value="HAD superfamily/HAD-like"/>
    <property type="match status" value="1"/>
</dbReference>
<dbReference type="Proteomes" id="UP000824175">
    <property type="component" value="Unassembled WGS sequence"/>
</dbReference>
<dbReference type="InterPro" id="IPR023198">
    <property type="entry name" value="PGP-like_dom2"/>
</dbReference>
<name>A0A9D1HR66_9FIRM</name>
<evidence type="ECO:0000313" key="1">
    <source>
        <dbReference type="EMBL" id="HIU14437.1"/>
    </source>
</evidence>
<dbReference type="NCBIfam" id="TIGR01549">
    <property type="entry name" value="HAD-SF-IA-v1"/>
    <property type="match status" value="1"/>
</dbReference>
<dbReference type="GO" id="GO:0005829">
    <property type="term" value="C:cytosol"/>
    <property type="evidence" value="ECO:0007669"/>
    <property type="project" value="TreeGrafter"/>
</dbReference>
<dbReference type="AlphaFoldDB" id="A0A9D1HR66"/>
<dbReference type="InterPro" id="IPR041492">
    <property type="entry name" value="HAD_2"/>
</dbReference>
<dbReference type="SFLD" id="SFLDG01135">
    <property type="entry name" value="C1.5.6:_HAD__Beta-PGM__Phospha"/>
    <property type="match status" value="1"/>
</dbReference>
<reference evidence="1" key="2">
    <citation type="journal article" date="2021" name="PeerJ">
        <title>Extensive microbial diversity within the chicken gut microbiome revealed by metagenomics and culture.</title>
        <authorList>
            <person name="Gilroy R."/>
            <person name="Ravi A."/>
            <person name="Getino M."/>
            <person name="Pursley I."/>
            <person name="Horton D.L."/>
            <person name="Alikhan N.F."/>
            <person name="Baker D."/>
            <person name="Gharbi K."/>
            <person name="Hall N."/>
            <person name="Watson M."/>
            <person name="Adriaenssens E.M."/>
            <person name="Foster-Nyarko E."/>
            <person name="Jarju S."/>
            <person name="Secka A."/>
            <person name="Antonio M."/>
            <person name="Oren A."/>
            <person name="Chaudhuri R.R."/>
            <person name="La Ragione R."/>
            <person name="Hildebrand F."/>
            <person name="Pallen M.J."/>
        </authorList>
    </citation>
    <scope>NUCLEOTIDE SEQUENCE</scope>
    <source>
        <strain evidence="1">CHK195-11698</strain>
    </source>
</reference>
<reference evidence="1" key="1">
    <citation type="submission" date="2020-10" db="EMBL/GenBank/DDBJ databases">
        <authorList>
            <person name="Gilroy R."/>
        </authorList>
    </citation>
    <scope>NUCLEOTIDE SEQUENCE</scope>
    <source>
        <strain evidence="1">CHK195-11698</strain>
    </source>
</reference>
<proteinExistence type="predicted"/>
<dbReference type="GO" id="GO:0004713">
    <property type="term" value="F:protein tyrosine kinase activity"/>
    <property type="evidence" value="ECO:0007669"/>
    <property type="project" value="TreeGrafter"/>
</dbReference>
<dbReference type="PANTHER" id="PTHR43434:SF20">
    <property type="entry name" value="5'-NUCLEOTIDASE"/>
    <property type="match status" value="1"/>
</dbReference>
<accession>A0A9D1HR66</accession>
<dbReference type="SFLD" id="SFLDS00003">
    <property type="entry name" value="Haloacid_Dehalogenase"/>
    <property type="match status" value="1"/>
</dbReference>
<comment type="caution">
    <text evidence="1">The sequence shown here is derived from an EMBL/GenBank/DDBJ whole genome shotgun (WGS) entry which is preliminary data.</text>
</comment>
<protein>
    <submittedName>
        <fullName evidence="1">HAD family hydrolase</fullName>
    </submittedName>
</protein>
<dbReference type="GO" id="GO:0016787">
    <property type="term" value="F:hydrolase activity"/>
    <property type="evidence" value="ECO:0007669"/>
    <property type="project" value="UniProtKB-KW"/>
</dbReference>
<dbReference type="FunFam" id="3.40.50.1000:FF:000022">
    <property type="entry name" value="Phosphoglycolate phosphatase"/>
    <property type="match status" value="1"/>
</dbReference>
<dbReference type="Pfam" id="PF13419">
    <property type="entry name" value="HAD_2"/>
    <property type="match status" value="1"/>
</dbReference>
<keyword evidence="1" id="KW-0378">Hydrolase</keyword>
<sequence>MPKHYLFFDLDGTLTDPALGITNSIMYALKQFDIEVARREDLYVFIGPPLFASFQKYYHFDDAKADQAVTLYREYFAKQGLYENTPYPHIHDTLKTLKDMGYQLAVATSKPEPFARTILEHFELAAYFDVISGSDINDRQESKADVIKRALDRLGNPPRETCLMIGDREHDAIGAKANQMDCLGVTYGYGSREELLQAGCVDVVDDNQDLPEKIQKM</sequence>
<evidence type="ECO:0000313" key="2">
    <source>
        <dbReference type="Proteomes" id="UP000824175"/>
    </source>
</evidence>
<dbReference type="Gene3D" id="1.10.150.240">
    <property type="entry name" value="Putative phosphatase, domain 2"/>
    <property type="match status" value="1"/>
</dbReference>
<dbReference type="EMBL" id="DVMJ01000090">
    <property type="protein sequence ID" value="HIU14437.1"/>
    <property type="molecule type" value="Genomic_DNA"/>
</dbReference>
<dbReference type="SUPFAM" id="SSF56784">
    <property type="entry name" value="HAD-like"/>
    <property type="match status" value="1"/>
</dbReference>
<gene>
    <name evidence="1" type="ORF">IAD15_10275</name>
</gene>
<dbReference type="PANTHER" id="PTHR43434">
    <property type="entry name" value="PHOSPHOGLYCOLATE PHOSPHATASE"/>
    <property type="match status" value="1"/>
</dbReference>
<organism evidence="1 2">
    <name type="scientific">Candidatus Fimiplasma intestinipullorum</name>
    <dbReference type="NCBI Taxonomy" id="2840825"/>
    <lineage>
        <taxon>Bacteria</taxon>
        <taxon>Bacillati</taxon>
        <taxon>Bacillota</taxon>
        <taxon>Clostridia</taxon>
        <taxon>Eubacteriales</taxon>
        <taxon>Candidatus Fimiplasma</taxon>
    </lineage>
</organism>
<dbReference type="InterPro" id="IPR036412">
    <property type="entry name" value="HAD-like_sf"/>
</dbReference>
<dbReference type="InterPro" id="IPR023214">
    <property type="entry name" value="HAD_sf"/>
</dbReference>
<dbReference type="CDD" id="cd04302">
    <property type="entry name" value="HAD_5NT"/>
    <property type="match status" value="1"/>
</dbReference>
<dbReference type="InterPro" id="IPR006439">
    <property type="entry name" value="HAD-SF_hydro_IA"/>
</dbReference>
<dbReference type="InterPro" id="IPR050155">
    <property type="entry name" value="HAD-like_hydrolase_sf"/>
</dbReference>
<dbReference type="SFLD" id="SFLDG01129">
    <property type="entry name" value="C1.5:_HAD__Beta-PGM__Phosphata"/>
    <property type="match status" value="1"/>
</dbReference>